<proteinExistence type="predicted"/>
<protein>
    <submittedName>
        <fullName evidence="1">Unannotated protein</fullName>
    </submittedName>
</protein>
<reference evidence="1" key="1">
    <citation type="submission" date="2020-05" db="EMBL/GenBank/DDBJ databases">
        <authorList>
            <person name="Chiriac C."/>
            <person name="Salcher M."/>
            <person name="Ghai R."/>
            <person name="Kavagutti S V."/>
        </authorList>
    </citation>
    <scope>NUCLEOTIDE SEQUENCE</scope>
</reference>
<gene>
    <name evidence="1" type="ORF">UFOPK3099_01523</name>
</gene>
<evidence type="ECO:0000313" key="1">
    <source>
        <dbReference type="EMBL" id="CAB4823366.1"/>
    </source>
</evidence>
<accession>A0A6J6ZRQ3</accession>
<organism evidence="1">
    <name type="scientific">freshwater metagenome</name>
    <dbReference type="NCBI Taxonomy" id="449393"/>
    <lineage>
        <taxon>unclassified sequences</taxon>
        <taxon>metagenomes</taxon>
        <taxon>ecological metagenomes</taxon>
    </lineage>
</organism>
<sequence>MSGSGGGHHHHTRTAEVRAPAQINVVTVVFDARVESAESAEQIGTHQQTRRRHGEHIAHGVVLFLVDLARFDDRVDFTEAIDAKSYMLQHIAAIP</sequence>
<dbReference type="AlphaFoldDB" id="A0A6J6ZRQ3"/>
<name>A0A6J6ZRQ3_9ZZZZ</name>
<dbReference type="EMBL" id="CAFAAV010000112">
    <property type="protein sequence ID" value="CAB4823366.1"/>
    <property type="molecule type" value="Genomic_DNA"/>
</dbReference>